<keyword evidence="6" id="KW-1185">Reference proteome</keyword>
<reference evidence="5 6" key="1">
    <citation type="submission" date="2019-09" db="EMBL/GenBank/DDBJ databases">
        <title>Bird 10,000 Genomes (B10K) Project - Family phase.</title>
        <authorList>
            <person name="Zhang G."/>
        </authorList>
    </citation>
    <scope>NUCLEOTIDE SEQUENCE [LARGE SCALE GENOMIC DNA]</scope>
    <source>
        <strain evidence="5">B10K-DU-006-09</strain>
        <tissue evidence="5">Muscle</tissue>
    </source>
</reference>
<dbReference type="PROSITE" id="PS01025">
    <property type="entry name" value="PR55_2"/>
    <property type="match status" value="1"/>
</dbReference>
<evidence type="ECO:0000313" key="6">
    <source>
        <dbReference type="Proteomes" id="UP000563060"/>
    </source>
</evidence>
<dbReference type="InterPro" id="IPR001680">
    <property type="entry name" value="WD40_rpt"/>
</dbReference>
<evidence type="ECO:0000256" key="2">
    <source>
        <dbReference type="ARBA" id="ARBA00022574"/>
    </source>
</evidence>
<dbReference type="SUPFAM" id="SSF50978">
    <property type="entry name" value="WD40 repeat-like"/>
    <property type="match status" value="1"/>
</dbReference>
<dbReference type="InterPro" id="IPR018067">
    <property type="entry name" value="PP2A_PR55_CS"/>
</dbReference>
<dbReference type="EMBL" id="VZZT01001567">
    <property type="protein sequence ID" value="NXW07652.1"/>
    <property type="molecule type" value="Genomic_DNA"/>
</dbReference>
<dbReference type="InterPro" id="IPR000009">
    <property type="entry name" value="PP2A_PR55"/>
</dbReference>
<comment type="caution">
    <text evidence="5">The sequence shown here is derived from an EMBL/GenBank/DDBJ whole genome shotgun (WGS) entry which is preliminary data.</text>
</comment>
<dbReference type="PROSITE" id="PS01024">
    <property type="entry name" value="PR55_1"/>
    <property type="match status" value="1"/>
</dbReference>
<dbReference type="AlphaFoldDB" id="A0A7L3Z585"/>
<feature type="non-terminal residue" evidence="5">
    <location>
        <position position="1"/>
    </location>
</feature>
<comment type="similarity">
    <text evidence="1 4">Belongs to the phosphatase 2A regulatory subunit B family.</text>
</comment>
<dbReference type="PANTHER" id="PTHR11871">
    <property type="entry name" value="PROTEIN PHOSPHATASE PP2A REGULATORY SUBUNIT B"/>
    <property type="match status" value="1"/>
</dbReference>
<organism evidence="5 6">
    <name type="scientific">Fregetta grallaria</name>
    <name type="common">White-bellied storm-petrel</name>
    <name type="synonym">Procellaria grallaria</name>
    <dbReference type="NCBI Taxonomy" id="79628"/>
    <lineage>
        <taxon>Eukaryota</taxon>
        <taxon>Metazoa</taxon>
        <taxon>Chordata</taxon>
        <taxon>Craniata</taxon>
        <taxon>Vertebrata</taxon>
        <taxon>Euteleostomi</taxon>
        <taxon>Archelosauria</taxon>
        <taxon>Archosauria</taxon>
        <taxon>Dinosauria</taxon>
        <taxon>Saurischia</taxon>
        <taxon>Theropoda</taxon>
        <taxon>Coelurosauria</taxon>
        <taxon>Aves</taxon>
        <taxon>Neognathae</taxon>
        <taxon>Neoaves</taxon>
        <taxon>Aequornithes</taxon>
        <taxon>Procellariiformes</taxon>
        <taxon>Hydrobatidae</taxon>
        <taxon>Fregetta</taxon>
    </lineage>
</organism>
<name>A0A7L3Z585_FREGA</name>
<sequence length="453" mass="51461">FLAGFGNLMQDVLWCFSQVKGTIDIGVTEADIISTVEFNHTGELLATGDKGGRVVIFQREQESKNQPHRRGEYNVYSTFQSHEPEFDYLKSLEIEEKINKIRWLPQQNAAYFLLSTNDKTVKLWKVSERDKRPEGYNLKDEDGRLRDPSMITMLRVPVLRPMDLMVEATPRRVFANAHTYHINSISVNSDYETYMSADDLRINLWNFEITNQSFNIVDIKPANMEELTEVITAAEFHPHHCNTFVYSSSKGTIRLCDMRTSALCDRHAKCEYSPCQRDGRDRVPFGLKKPKKGSAETDLGSGLPCHLAPSSLGLCWAVVLPAAGHSHGHLPSVLPVPERSSFLWVPALHPLGEHVKNPTVIVIMTGSYNNFFRMFDRNTKRDVTLEASRENSKPRAILKPRKVCVGGKRRKDEISVDSLDFSKKILHTAWHPSENIIAVAATNNLYIFQDKVN</sequence>
<evidence type="ECO:0000256" key="4">
    <source>
        <dbReference type="RuleBase" id="RU331113"/>
    </source>
</evidence>
<evidence type="ECO:0000256" key="3">
    <source>
        <dbReference type="ARBA" id="ARBA00022737"/>
    </source>
</evidence>
<proteinExistence type="inferred from homology"/>
<keyword evidence="3 4" id="KW-0677">Repeat</keyword>
<gene>
    <name evidence="5" type="primary">Ppp2r2b</name>
    <name evidence="5" type="ORF">FREGRA_R03674</name>
</gene>
<dbReference type="PIRSF" id="PIRSF037309">
    <property type="entry name" value="PP2A_PR55"/>
    <property type="match status" value="1"/>
</dbReference>
<dbReference type="FunFam" id="2.130.10.10:FF:001892">
    <property type="entry name" value="Serine/threonine-protein phosphatase 2A 55 kDa regulatory subunit B"/>
    <property type="match status" value="1"/>
</dbReference>
<dbReference type="GO" id="GO:0019888">
    <property type="term" value="F:protein phosphatase regulator activity"/>
    <property type="evidence" value="ECO:0007669"/>
    <property type="project" value="InterPro"/>
</dbReference>
<evidence type="ECO:0000256" key="1">
    <source>
        <dbReference type="ARBA" id="ARBA00008259"/>
    </source>
</evidence>
<dbReference type="SMART" id="SM00320">
    <property type="entry name" value="WD40"/>
    <property type="match status" value="5"/>
</dbReference>
<dbReference type="Gene3D" id="2.130.10.10">
    <property type="entry name" value="YVTN repeat-like/Quinoprotein amine dehydrogenase"/>
    <property type="match status" value="1"/>
</dbReference>
<dbReference type="Proteomes" id="UP000563060">
    <property type="component" value="Unassembled WGS sequence"/>
</dbReference>
<dbReference type="InterPro" id="IPR036322">
    <property type="entry name" value="WD40_repeat_dom_sf"/>
</dbReference>
<protein>
    <recommendedName>
        <fullName evidence="4">Serine/threonine-protein phosphatase 2A 55 kDa regulatory subunit B</fullName>
    </recommendedName>
</protein>
<dbReference type="InterPro" id="IPR015943">
    <property type="entry name" value="WD40/YVTN_repeat-like_dom_sf"/>
</dbReference>
<dbReference type="PRINTS" id="PR00600">
    <property type="entry name" value="PP2APR55"/>
</dbReference>
<feature type="non-terminal residue" evidence="5">
    <location>
        <position position="453"/>
    </location>
</feature>
<evidence type="ECO:0000313" key="5">
    <source>
        <dbReference type="EMBL" id="NXW07652.1"/>
    </source>
</evidence>
<accession>A0A7L3Z585</accession>
<dbReference type="GO" id="GO:0000159">
    <property type="term" value="C:protein phosphatase type 2A complex"/>
    <property type="evidence" value="ECO:0007669"/>
    <property type="project" value="UniProtKB-UniRule"/>
</dbReference>
<keyword evidence="2 4" id="KW-0853">WD repeat</keyword>